<reference evidence="2 3" key="1">
    <citation type="submission" date="2023-07" db="EMBL/GenBank/DDBJ databases">
        <title>Genomic Encyclopedia of Type Strains, Phase IV (KMG-IV): sequencing the most valuable type-strain genomes for metagenomic binning, comparative biology and taxonomic classification.</title>
        <authorList>
            <person name="Goeker M."/>
        </authorList>
    </citation>
    <scope>NUCLEOTIDE SEQUENCE [LARGE SCALE GENOMIC DNA]</scope>
    <source>
        <strain evidence="2 3">B6-8</strain>
    </source>
</reference>
<dbReference type="Proteomes" id="UP001241603">
    <property type="component" value="Unassembled WGS sequence"/>
</dbReference>
<proteinExistence type="predicted"/>
<dbReference type="RefSeq" id="WP_266349970.1">
    <property type="nucleotide sequence ID" value="NZ_JAPKNG010000005.1"/>
</dbReference>
<comment type="caution">
    <text evidence="2">The sequence shown here is derived from an EMBL/GenBank/DDBJ whole genome shotgun (WGS) entry which is preliminary data.</text>
</comment>
<protein>
    <submittedName>
        <fullName evidence="2">Uncharacterized protein</fullName>
    </submittedName>
</protein>
<evidence type="ECO:0000313" key="2">
    <source>
        <dbReference type="EMBL" id="MDQ0439066.1"/>
    </source>
</evidence>
<name>A0ABU0H9T1_9HYPH</name>
<feature type="region of interest" description="Disordered" evidence="1">
    <location>
        <begin position="176"/>
        <end position="205"/>
    </location>
</feature>
<feature type="region of interest" description="Disordered" evidence="1">
    <location>
        <begin position="1"/>
        <end position="91"/>
    </location>
</feature>
<evidence type="ECO:0000256" key="1">
    <source>
        <dbReference type="SAM" id="MobiDB-lite"/>
    </source>
</evidence>
<feature type="compositionally biased region" description="Low complexity" evidence="1">
    <location>
        <begin position="31"/>
        <end position="45"/>
    </location>
</feature>
<sequence>MAETTPDDAAAAEAAAKAIADAEAAAKADAEATAEAEAKAIANAEAKSKAEAEAAEASAKQKSPRAAKDKADKAPAAKKSEGTLDTPANPVRTLALKGEGILSRHRSGVWSYPGAPLDPSATNLVLPVEYVTEQQIREALAGTDYAVITKDPLHEPLAIRLLGDGEVARPAISNAMAGSAEAGTEVPKNYRPEHDAGMPAAGSKR</sequence>
<keyword evidence="3" id="KW-1185">Reference proteome</keyword>
<evidence type="ECO:0000313" key="3">
    <source>
        <dbReference type="Proteomes" id="UP001241603"/>
    </source>
</evidence>
<feature type="compositionally biased region" description="Low complexity" evidence="1">
    <location>
        <begin position="9"/>
        <end position="23"/>
    </location>
</feature>
<accession>A0ABU0H9T1</accession>
<gene>
    <name evidence="2" type="ORF">QO014_003467</name>
</gene>
<organism evidence="2 3">
    <name type="scientific">Kaistia dalseonensis</name>
    <dbReference type="NCBI Taxonomy" id="410840"/>
    <lineage>
        <taxon>Bacteria</taxon>
        <taxon>Pseudomonadati</taxon>
        <taxon>Pseudomonadota</taxon>
        <taxon>Alphaproteobacteria</taxon>
        <taxon>Hyphomicrobiales</taxon>
        <taxon>Kaistiaceae</taxon>
        <taxon>Kaistia</taxon>
    </lineage>
</organism>
<dbReference type="EMBL" id="JAUSVO010000005">
    <property type="protein sequence ID" value="MDQ0439066.1"/>
    <property type="molecule type" value="Genomic_DNA"/>
</dbReference>
<feature type="compositionally biased region" description="Basic and acidic residues" evidence="1">
    <location>
        <begin position="66"/>
        <end position="82"/>
    </location>
</feature>